<evidence type="ECO:0000313" key="1">
    <source>
        <dbReference type="EMBL" id="ORY67625.1"/>
    </source>
</evidence>
<dbReference type="InParanoid" id="A0A1Y2E9T6"/>
<accession>A0A1Y2E9T6</accession>
<name>A0A1Y2E9T6_9PEZI</name>
<keyword evidence="2" id="KW-1185">Reference proteome</keyword>
<evidence type="ECO:0000313" key="2">
    <source>
        <dbReference type="Proteomes" id="UP000193689"/>
    </source>
</evidence>
<dbReference type="EMBL" id="MCFJ01000004">
    <property type="protein sequence ID" value="ORY67625.1"/>
    <property type="molecule type" value="Genomic_DNA"/>
</dbReference>
<dbReference type="GeneID" id="63769993"/>
<protein>
    <submittedName>
        <fullName evidence="1">Uncharacterized protein</fullName>
    </submittedName>
</protein>
<dbReference type="Proteomes" id="UP000193689">
    <property type="component" value="Unassembled WGS sequence"/>
</dbReference>
<dbReference type="RefSeq" id="XP_040718249.1">
    <property type="nucleotide sequence ID" value="XM_040853781.1"/>
</dbReference>
<proteinExistence type="predicted"/>
<sequence>MLVKLMLQSHQVDTDTFFLFTSGQALLTASPTRNHTSSIPNSVERPLHDADLVEKKFSKVDRAVANLTLSIHKLHAATEDWGQLIVMLPFRLLRWCYRSRSGMSQATIRWIHLRLVVKDAQSSTGIRASTNHRRRIAAEYATLPSFRSYLSQDSSMAVPYRKSRHHDLLGSGVPIRSHSVLPPNF</sequence>
<organism evidence="1 2">
    <name type="scientific">Pseudomassariella vexata</name>
    <dbReference type="NCBI Taxonomy" id="1141098"/>
    <lineage>
        <taxon>Eukaryota</taxon>
        <taxon>Fungi</taxon>
        <taxon>Dikarya</taxon>
        <taxon>Ascomycota</taxon>
        <taxon>Pezizomycotina</taxon>
        <taxon>Sordariomycetes</taxon>
        <taxon>Xylariomycetidae</taxon>
        <taxon>Amphisphaeriales</taxon>
        <taxon>Pseudomassariaceae</taxon>
        <taxon>Pseudomassariella</taxon>
    </lineage>
</organism>
<reference evidence="1 2" key="1">
    <citation type="submission" date="2016-07" db="EMBL/GenBank/DDBJ databases">
        <title>Pervasive Adenine N6-methylation of Active Genes in Fungi.</title>
        <authorList>
            <consortium name="DOE Joint Genome Institute"/>
            <person name="Mondo S.J."/>
            <person name="Dannebaum R.O."/>
            <person name="Kuo R.C."/>
            <person name="Labutti K."/>
            <person name="Haridas S."/>
            <person name="Kuo A."/>
            <person name="Salamov A."/>
            <person name="Ahrendt S.R."/>
            <person name="Lipzen A."/>
            <person name="Sullivan W."/>
            <person name="Andreopoulos W.B."/>
            <person name="Clum A."/>
            <person name="Lindquist E."/>
            <person name="Daum C."/>
            <person name="Ramamoorthy G.K."/>
            <person name="Gryganskyi A."/>
            <person name="Culley D."/>
            <person name="Magnuson J.K."/>
            <person name="James T.Y."/>
            <person name="O'Malley M.A."/>
            <person name="Stajich J.E."/>
            <person name="Spatafora J.W."/>
            <person name="Visel A."/>
            <person name="Grigoriev I.V."/>
        </authorList>
    </citation>
    <scope>NUCLEOTIDE SEQUENCE [LARGE SCALE GENOMIC DNA]</scope>
    <source>
        <strain evidence="1 2">CBS 129021</strain>
    </source>
</reference>
<gene>
    <name evidence="1" type="ORF">BCR38DRAFT_161254</name>
</gene>
<comment type="caution">
    <text evidence="1">The sequence shown here is derived from an EMBL/GenBank/DDBJ whole genome shotgun (WGS) entry which is preliminary data.</text>
</comment>
<dbReference type="AlphaFoldDB" id="A0A1Y2E9T6"/>